<accession>A0A9D1R125</accession>
<reference evidence="4" key="2">
    <citation type="submission" date="2021-04" db="EMBL/GenBank/DDBJ databases">
        <authorList>
            <person name="Gilroy R."/>
        </authorList>
    </citation>
    <scope>NUCLEOTIDE SEQUENCE</scope>
    <source>
        <strain evidence="4">ChiSxjej5B17-1746</strain>
    </source>
</reference>
<comment type="caution">
    <text evidence="4">The sequence shown here is derived from an EMBL/GenBank/DDBJ whole genome shotgun (WGS) entry which is preliminary data.</text>
</comment>
<proteinExistence type="predicted"/>
<reference evidence="4" key="1">
    <citation type="journal article" date="2021" name="PeerJ">
        <title>Extensive microbial diversity within the chicken gut microbiome revealed by metagenomics and culture.</title>
        <authorList>
            <person name="Gilroy R."/>
            <person name="Ravi A."/>
            <person name="Getino M."/>
            <person name="Pursley I."/>
            <person name="Horton D.L."/>
            <person name="Alikhan N.F."/>
            <person name="Baker D."/>
            <person name="Gharbi K."/>
            <person name="Hall N."/>
            <person name="Watson M."/>
            <person name="Adriaenssens E.M."/>
            <person name="Foster-Nyarko E."/>
            <person name="Jarju S."/>
            <person name="Secka A."/>
            <person name="Antonio M."/>
            <person name="Oren A."/>
            <person name="Chaudhuri R.R."/>
            <person name="La Ragione R."/>
            <person name="Hildebrand F."/>
            <person name="Pallen M.J."/>
        </authorList>
    </citation>
    <scope>NUCLEOTIDE SEQUENCE</scope>
    <source>
        <strain evidence="4">ChiSxjej5B17-1746</strain>
    </source>
</reference>
<dbReference type="Pfam" id="PF11738">
    <property type="entry name" value="DUF3298"/>
    <property type="match status" value="1"/>
</dbReference>
<evidence type="ECO:0000313" key="5">
    <source>
        <dbReference type="Proteomes" id="UP000824264"/>
    </source>
</evidence>
<dbReference type="EMBL" id="DXGI01000389">
    <property type="protein sequence ID" value="HIW79548.1"/>
    <property type="molecule type" value="Genomic_DNA"/>
</dbReference>
<keyword evidence="1" id="KW-0732">Signal</keyword>
<organism evidence="4 5">
    <name type="scientific">Candidatus Bilophila faecipullorum</name>
    <dbReference type="NCBI Taxonomy" id="2838482"/>
    <lineage>
        <taxon>Bacteria</taxon>
        <taxon>Pseudomonadati</taxon>
        <taxon>Thermodesulfobacteriota</taxon>
        <taxon>Desulfovibrionia</taxon>
        <taxon>Desulfovibrionales</taxon>
        <taxon>Desulfovibrionaceae</taxon>
        <taxon>Bilophila</taxon>
    </lineage>
</organism>
<feature type="chain" id="PRO_5038934143" evidence="1">
    <location>
        <begin position="20"/>
        <end position="230"/>
    </location>
</feature>
<dbReference type="Pfam" id="PF13739">
    <property type="entry name" value="PdaC"/>
    <property type="match status" value="1"/>
</dbReference>
<evidence type="ECO:0000256" key="1">
    <source>
        <dbReference type="SAM" id="SignalP"/>
    </source>
</evidence>
<gene>
    <name evidence="4" type="ORF">H9874_10465</name>
</gene>
<protein>
    <submittedName>
        <fullName evidence="4">DUF3298 and DUF4163 domain-containing protein</fullName>
    </submittedName>
</protein>
<dbReference type="InterPro" id="IPR037126">
    <property type="entry name" value="PdaC/RsiV-like_sf"/>
</dbReference>
<evidence type="ECO:0000259" key="3">
    <source>
        <dbReference type="Pfam" id="PF13739"/>
    </source>
</evidence>
<name>A0A9D1R125_9BACT</name>
<dbReference type="Gene3D" id="3.30.565.40">
    <property type="entry name" value="Fervidobacterium nodosum Rt17-B1 like"/>
    <property type="match status" value="1"/>
</dbReference>
<dbReference type="InterPro" id="IPR025303">
    <property type="entry name" value="PdaC"/>
</dbReference>
<evidence type="ECO:0000313" key="4">
    <source>
        <dbReference type="EMBL" id="HIW79548.1"/>
    </source>
</evidence>
<feature type="signal peptide" evidence="1">
    <location>
        <begin position="1"/>
        <end position="19"/>
    </location>
</feature>
<feature type="domain" description="DUF3298" evidence="2">
    <location>
        <begin position="133"/>
        <end position="210"/>
    </location>
</feature>
<dbReference type="Proteomes" id="UP000824264">
    <property type="component" value="Unassembled WGS sequence"/>
</dbReference>
<dbReference type="AlphaFoldDB" id="A0A9D1R125"/>
<sequence>MRFVVSLLLCCALALPAFAADAPSLVHDALISRENGKVHIRVHYPVTGNARVDADVAAWARQVVDTFQSTYGEEPDLGVPYELETTYSTTRPSPSVLSIVWKTASYTGGAHGNLEISTTTYDMQSGTLIDLYDVFADLDAALSDMSAFCTRKLSRTLGDMYNKDMLEGGTAPEADNFSSFALTPAGIRIFFQPYQVAPWAAGPQAVDIPLDALTDARPRLSLWGKAARPE</sequence>
<feature type="domain" description="Deacetylase PdaC" evidence="3">
    <location>
        <begin position="41"/>
        <end position="113"/>
    </location>
</feature>
<dbReference type="Gene3D" id="3.90.640.20">
    <property type="entry name" value="Heat-shock cognate protein, ATPase"/>
    <property type="match status" value="1"/>
</dbReference>
<dbReference type="InterPro" id="IPR021729">
    <property type="entry name" value="DUF3298"/>
</dbReference>
<evidence type="ECO:0000259" key="2">
    <source>
        <dbReference type="Pfam" id="PF11738"/>
    </source>
</evidence>